<dbReference type="Pfam" id="PF04964">
    <property type="entry name" value="Flp_Fap"/>
    <property type="match status" value="1"/>
</dbReference>
<proteinExistence type="predicted"/>
<sequence length="65" mass="6753">MTSLLKSFLKDQSGVTAIEYAVIGVAMASVLGVALGTDNESGLRSAIDRAFIKITNQIDNPSVGP</sequence>
<dbReference type="InterPro" id="IPR007047">
    <property type="entry name" value="Flp_Fap"/>
</dbReference>
<keyword evidence="3" id="KW-1185">Reference proteome</keyword>
<evidence type="ECO:0000313" key="3">
    <source>
        <dbReference type="Proteomes" id="UP000235828"/>
    </source>
</evidence>
<organism evidence="2 3">
    <name type="scientific">Vibrio tapetis subsp. tapetis</name>
    <dbReference type="NCBI Taxonomy" id="1671868"/>
    <lineage>
        <taxon>Bacteria</taxon>
        <taxon>Pseudomonadati</taxon>
        <taxon>Pseudomonadota</taxon>
        <taxon>Gammaproteobacteria</taxon>
        <taxon>Vibrionales</taxon>
        <taxon>Vibrionaceae</taxon>
        <taxon>Vibrio</taxon>
    </lineage>
</organism>
<keyword evidence="1" id="KW-1133">Transmembrane helix</keyword>
<protein>
    <submittedName>
        <fullName evidence="2">Flp/Fap pilin component family protein</fullName>
    </submittedName>
</protein>
<dbReference type="AlphaFoldDB" id="A0A2N8ZJ13"/>
<gene>
    <name evidence="2" type="ORF">VTAP4600_B0282</name>
</gene>
<name>A0A2N8ZJ13_9VIBR</name>
<dbReference type="RefSeq" id="WP_102524264.1">
    <property type="nucleotide sequence ID" value="NZ_LT960612.1"/>
</dbReference>
<feature type="transmembrane region" description="Helical" evidence="1">
    <location>
        <begin position="20"/>
        <end position="37"/>
    </location>
</feature>
<keyword evidence="1" id="KW-0472">Membrane</keyword>
<dbReference type="EMBL" id="LT960612">
    <property type="protein sequence ID" value="SON51893.1"/>
    <property type="molecule type" value="Genomic_DNA"/>
</dbReference>
<dbReference type="OrthoDB" id="5690605at2"/>
<accession>A0A2N8ZJ13</accession>
<reference evidence="2 3" key="1">
    <citation type="submission" date="2017-10" db="EMBL/GenBank/DDBJ databases">
        <authorList>
            <person name="Banno H."/>
            <person name="Chua N.-H."/>
        </authorList>
    </citation>
    <scope>NUCLEOTIDE SEQUENCE [LARGE SCALE GENOMIC DNA]</scope>
    <source>
        <strain evidence="2">Vibrio tapetis CECT4600</strain>
    </source>
</reference>
<dbReference type="Proteomes" id="UP000235828">
    <property type="component" value="Chromosome B"/>
</dbReference>
<dbReference type="KEGG" id="vta:B0282"/>
<evidence type="ECO:0000313" key="2">
    <source>
        <dbReference type="EMBL" id="SON51893.1"/>
    </source>
</evidence>
<evidence type="ECO:0000256" key="1">
    <source>
        <dbReference type="SAM" id="Phobius"/>
    </source>
</evidence>
<keyword evidence="1" id="KW-0812">Transmembrane</keyword>